<comment type="similarity">
    <text evidence="2">Belongs to the NAD(P)-dependent epimerase/dehydratase family. GDP-mannose 4,6-dehydratase subfamily.</text>
</comment>
<keyword evidence="4" id="KW-0456">Lyase</keyword>
<feature type="region of interest" description="Disordered" evidence="5">
    <location>
        <begin position="393"/>
        <end position="414"/>
    </location>
</feature>
<dbReference type="Gene3D" id="3.40.50.720">
    <property type="entry name" value="NAD(P)-binding Rossmann-like Domain"/>
    <property type="match status" value="1"/>
</dbReference>
<dbReference type="HAMAP" id="MF_00955">
    <property type="entry name" value="GDP_Man_dehydratase"/>
    <property type="match status" value="1"/>
</dbReference>
<dbReference type="CDD" id="cd05260">
    <property type="entry name" value="GDP_MD_SDR_e"/>
    <property type="match status" value="1"/>
</dbReference>
<dbReference type="OrthoDB" id="10253554at2759"/>
<evidence type="ECO:0000256" key="3">
    <source>
        <dbReference type="ARBA" id="ARBA00011989"/>
    </source>
</evidence>
<feature type="domain" description="NAD(P)-binding" evidence="6">
    <location>
        <begin position="29"/>
        <end position="326"/>
    </location>
</feature>
<evidence type="ECO:0000256" key="1">
    <source>
        <dbReference type="ARBA" id="ARBA00001937"/>
    </source>
</evidence>
<comment type="cofactor">
    <cofactor evidence="1">
        <name>NADP(+)</name>
        <dbReference type="ChEBI" id="CHEBI:58349"/>
    </cofactor>
</comment>
<dbReference type="Proteomes" id="UP000076532">
    <property type="component" value="Unassembled WGS sequence"/>
</dbReference>
<dbReference type="InterPro" id="IPR036291">
    <property type="entry name" value="NAD(P)-bd_dom_sf"/>
</dbReference>
<gene>
    <name evidence="7" type="ORF">FIBSPDRAFT_936645</name>
</gene>
<dbReference type="InterPro" id="IPR006368">
    <property type="entry name" value="GDP_Man_deHydtase"/>
</dbReference>
<evidence type="ECO:0000256" key="4">
    <source>
        <dbReference type="ARBA" id="ARBA00023239"/>
    </source>
</evidence>
<dbReference type="FunFam" id="3.40.50.720:FF:000924">
    <property type="entry name" value="GDP-mannose 4,6 dehydratase"/>
    <property type="match status" value="1"/>
</dbReference>
<dbReference type="EC" id="4.2.1.47" evidence="3"/>
<dbReference type="GO" id="GO:0008446">
    <property type="term" value="F:GDP-mannose 4,6-dehydratase activity"/>
    <property type="evidence" value="ECO:0007669"/>
    <property type="project" value="UniProtKB-EC"/>
</dbReference>
<name>A0A166BSY0_9AGAM</name>
<evidence type="ECO:0000313" key="7">
    <source>
        <dbReference type="EMBL" id="KZP12941.1"/>
    </source>
</evidence>
<proteinExistence type="inferred from homology"/>
<dbReference type="InterPro" id="IPR016040">
    <property type="entry name" value="NAD(P)-bd_dom"/>
</dbReference>
<protein>
    <recommendedName>
        <fullName evidence="3">GDP-mannose 4,6-dehydratase</fullName>
        <ecNumber evidence="3">4.2.1.47</ecNumber>
    </recommendedName>
</protein>
<organism evidence="7 8">
    <name type="scientific">Athelia psychrophila</name>
    <dbReference type="NCBI Taxonomy" id="1759441"/>
    <lineage>
        <taxon>Eukaryota</taxon>
        <taxon>Fungi</taxon>
        <taxon>Dikarya</taxon>
        <taxon>Basidiomycota</taxon>
        <taxon>Agaricomycotina</taxon>
        <taxon>Agaricomycetes</taxon>
        <taxon>Agaricomycetidae</taxon>
        <taxon>Atheliales</taxon>
        <taxon>Atheliaceae</taxon>
        <taxon>Athelia</taxon>
    </lineage>
</organism>
<dbReference type="GO" id="GO:0042351">
    <property type="term" value="P:'de novo' GDP-L-fucose biosynthetic process"/>
    <property type="evidence" value="ECO:0007669"/>
    <property type="project" value="TreeGrafter"/>
</dbReference>
<dbReference type="SUPFAM" id="SSF51735">
    <property type="entry name" value="NAD(P)-binding Rossmann-fold domains"/>
    <property type="match status" value="1"/>
</dbReference>
<dbReference type="Pfam" id="PF16363">
    <property type="entry name" value="GDP_Man_Dehyd"/>
    <property type="match status" value="1"/>
</dbReference>
<sequence>MSIADVPVASFATLNLPSPEKYRERKVALISGITGQDGSYLTELLLEKGYEVHGIIRRSSSFNTGRLHHLYEDQHENPNKFKLHYGDLSDSTNLVYIIAQVQPSEIYNLGAQSHVKVSFEMAEYTGDVDGLGTLRLLDAIRTCGLQKHVRFYQASTSELYGKVVETPQSETTPFYPRSPYGCAKLYAYWITVNYREAYGMYACNGILFNHESPRRGRTFVTRKITRAAAEISLGKQQCLYLGNIDAQRDWGHARDYVEGMWRMLQQTGVPEDFVLATGETHPVREFVEKSFNELDIQIQWRGKGDAEEGINVKTGKTIVKVDPNYYLVQNQIGAPIAGCEVEDDGLGLVAIRRYRPITHAKGVERFAGVRGAVARAEHGAEAGDPEIEIVPGGGERLGMRDVRRPHCRGTGEETLGPQNLRRIARKRLKLNRIADRRRKLLRTALCSAIALLRGRRAWSAPRSRRSRRQRHDRIDSLL</sequence>
<dbReference type="Gene3D" id="3.90.25.10">
    <property type="entry name" value="UDP-galactose 4-epimerase, domain 1"/>
    <property type="match status" value="1"/>
</dbReference>
<keyword evidence="8" id="KW-1185">Reference proteome</keyword>
<dbReference type="PANTHER" id="PTHR43715:SF1">
    <property type="entry name" value="GDP-MANNOSE 4,6 DEHYDRATASE"/>
    <property type="match status" value="1"/>
</dbReference>
<evidence type="ECO:0000259" key="6">
    <source>
        <dbReference type="Pfam" id="PF16363"/>
    </source>
</evidence>
<dbReference type="PANTHER" id="PTHR43715">
    <property type="entry name" value="GDP-MANNOSE 4,6-DEHYDRATASE"/>
    <property type="match status" value="1"/>
</dbReference>
<evidence type="ECO:0000256" key="5">
    <source>
        <dbReference type="SAM" id="MobiDB-lite"/>
    </source>
</evidence>
<dbReference type="AlphaFoldDB" id="A0A166BSY0"/>
<accession>A0A166BSY0</accession>
<reference evidence="7 8" key="1">
    <citation type="journal article" date="2016" name="Mol. Biol. Evol.">
        <title>Comparative Genomics of Early-Diverging Mushroom-Forming Fungi Provides Insights into the Origins of Lignocellulose Decay Capabilities.</title>
        <authorList>
            <person name="Nagy L.G."/>
            <person name="Riley R."/>
            <person name="Tritt A."/>
            <person name="Adam C."/>
            <person name="Daum C."/>
            <person name="Floudas D."/>
            <person name="Sun H."/>
            <person name="Yadav J.S."/>
            <person name="Pangilinan J."/>
            <person name="Larsson K.H."/>
            <person name="Matsuura K."/>
            <person name="Barry K."/>
            <person name="Labutti K."/>
            <person name="Kuo R."/>
            <person name="Ohm R.A."/>
            <person name="Bhattacharya S.S."/>
            <person name="Shirouzu T."/>
            <person name="Yoshinaga Y."/>
            <person name="Martin F.M."/>
            <person name="Grigoriev I.V."/>
            <person name="Hibbett D.S."/>
        </authorList>
    </citation>
    <scope>NUCLEOTIDE SEQUENCE [LARGE SCALE GENOMIC DNA]</scope>
    <source>
        <strain evidence="7 8">CBS 109695</strain>
    </source>
</reference>
<dbReference type="NCBIfam" id="TIGR01472">
    <property type="entry name" value="gmd"/>
    <property type="match status" value="1"/>
</dbReference>
<dbReference type="EMBL" id="KV417640">
    <property type="protein sequence ID" value="KZP12941.1"/>
    <property type="molecule type" value="Genomic_DNA"/>
</dbReference>
<evidence type="ECO:0000313" key="8">
    <source>
        <dbReference type="Proteomes" id="UP000076532"/>
    </source>
</evidence>
<evidence type="ECO:0000256" key="2">
    <source>
        <dbReference type="ARBA" id="ARBA00009263"/>
    </source>
</evidence>
<dbReference type="STRING" id="436010.A0A166BSY0"/>